<dbReference type="Gene3D" id="3.60.10.10">
    <property type="entry name" value="Endonuclease/exonuclease/phosphatase"/>
    <property type="match status" value="1"/>
</dbReference>
<name>A0ABQ9CW91_9PASS</name>
<dbReference type="SUPFAM" id="SSF56219">
    <property type="entry name" value="DNase I-like"/>
    <property type="match status" value="1"/>
</dbReference>
<sequence length="262" mass="30400">MWKICYSLEKHQNLMSDANNRVKSEFADIVYLLSFAFERNVAVSRGQFKWKKNVPKKEIQFSADDTGNIVLLEKVITYQDQSLLMPLEKKGTRKLRDQIPLSTFQELEATVQQENYDVVAVTETWWDDSHDWSAAMEGYKLFRKDRQDRRGGAVALYVREFLDSVELEVINNKVECLWTRIRGKANKADILVGVSYRPPNQDDEGSEQFYKHLADVSRLAPLVLVGDFNLSDTFWELSIAEKRQSRRFLECIEDKFPASAGK</sequence>
<organism evidence="2 3">
    <name type="scientific">Willisornis vidua</name>
    <name type="common">Xingu scale-backed antbird</name>
    <dbReference type="NCBI Taxonomy" id="1566151"/>
    <lineage>
        <taxon>Eukaryota</taxon>
        <taxon>Metazoa</taxon>
        <taxon>Chordata</taxon>
        <taxon>Craniata</taxon>
        <taxon>Vertebrata</taxon>
        <taxon>Euteleostomi</taxon>
        <taxon>Archelosauria</taxon>
        <taxon>Archosauria</taxon>
        <taxon>Dinosauria</taxon>
        <taxon>Saurischia</taxon>
        <taxon>Theropoda</taxon>
        <taxon>Coelurosauria</taxon>
        <taxon>Aves</taxon>
        <taxon>Neognathae</taxon>
        <taxon>Neoaves</taxon>
        <taxon>Telluraves</taxon>
        <taxon>Australaves</taxon>
        <taxon>Passeriformes</taxon>
        <taxon>Thamnophilidae</taxon>
        <taxon>Willisornis</taxon>
    </lineage>
</organism>
<dbReference type="InterPro" id="IPR005135">
    <property type="entry name" value="Endo/exonuclease/phosphatase"/>
</dbReference>
<dbReference type="PANTHER" id="PTHR33395">
    <property type="entry name" value="TRANSCRIPTASE, PUTATIVE-RELATED-RELATED"/>
    <property type="match status" value="1"/>
</dbReference>
<evidence type="ECO:0000313" key="2">
    <source>
        <dbReference type="EMBL" id="KAJ7410343.1"/>
    </source>
</evidence>
<dbReference type="Pfam" id="PF03372">
    <property type="entry name" value="Exo_endo_phos"/>
    <property type="match status" value="1"/>
</dbReference>
<comment type="caution">
    <text evidence="2">The sequence shown here is derived from an EMBL/GenBank/DDBJ whole genome shotgun (WGS) entry which is preliminary data.</text>
</comment>
<dbReference type="EMBL" id="WHWB01034411">
    <property type="protein sequence ID" value="KAJ7410343.1"/>
    <property type="molecule type" value="Genomic_DNA"/>
</dbReference>
<accession>A0ABQ9CW91</accession>
<gene>
    <name evidence="2" type="ORF">WISP_109099</name>
</gene>
<evidence type="ECO:0000313" key="3">
    <source>
        <dbReference type="Proteomes" id="UP001145742"/>
    </source>
</evidence>
<dbReference type="Proteomes" id="UP001145742">
    <property type="component" value="Unassembled WGS sequence"/>
</dbReference>
<keyword evidence="3" id="KW-1185">Reference proteome</keyword>
<dbReference type="InterPro" id="IPR036691">
    <property type="entry name" value="Endo/exonu/phosph_ase_sf"/>
</dbReference>
<dbReference type="PANTHER" id="PTHR33395:SF22">
    <property type="entry name" value="REVERSE TRANSCRIPTASE DOMAIN-CONTAINING PROTEIN"/>
    <property type="match status" value="1"/>
</dbReference>
<feature type="domain" description="Endonuclease/exonuclease/phosphatase" evidence="1">
    <location>
        <begin position="106"/>
        <end position="245"/>
    </location>
</feature>
<protein>
    <recommendedName>
        <fullName evidence="1">Endonuclease/exonuclease/phosphatase domain-containing protein</fullName>
    </recommendedName>
</protein>
<evidence type="ECO:0000259" key="1">
    <source>
        <dbReference type="Pfam" id="PF03372"/>
    </source>
</evidence>
<reference evidence="2" key="1">
    <citation type="submission" date="2019-10" db="EMBL/GenBank/DDBJ databases">
        <authorList>
            <person name="Soares A.E.R."/>
            <person name="Aleixo A."/>
            <person name="Schneider P."/>
            <person name="Miyaki C.Y."/>
            <person name="Schneider M.P."/>
            <person name="Mello C."/>
            <person name="Vasconcelos A.T.R."/>
        </authorList>
    </citation>
    <scope>NUCLEOTIDE SEQUENCE</scope>
    <source>
        <tissue evidence="2">Muscle</tissue>
    </source>
</reference>
<proteinExistence type="predicted"/>